<evidence type="ECO:0000256" key="6">
    <source>
        <dbReference type="HAMAP-Rule" id="MF_00051"/>
    </source>
</evidence>
<reference evidence="9 10" key="1">
    <citation type="submission" date="2020-07" db="EMBL/GenBank/DDBJ databases">
        <title>Definition of the novel symbiovar canariense within Mesorhizobium novociceri, a new species of genus Mesorhizobium nodulating Cicer canariense in the Caldera de Taburiente National Park (La Palma, Canary Islands).</title>
        <authorList>
            <person name="Leon-Barrios M."/>
            <person name="Perez-Yepez J."/>
            <person name="Flores-Felix J.D."/>
            <person name="Ramirez-Baena M.H."/>
            <person name="Pulido-Suarez L."/>
            <person name="Igual J.M."/>
            <person name="Velazquez E."/>
            <person name="Peix A."/>
        </authorList>
    </citation>
    <scope>NUCLEOTIDE SEQUENCE [LARGE SCALE GENOMIC DNA]</scope>
    <source>
        <strain evidence="9 10">CCANP35</strain>
    </source>
</reference>
<feature type="binding site" evidence="6">
    <location>
        <begin position="137"/>
        <end position="139"/>
    </location>
    <ligand>
        <name>(6S)-5,6,7,8-tetrahydrofolate</name>
        <dbReference type="ChEBI" id="CHEBI:57453"/>
    </ligand>
</feature>
<keyword evidence="6" id="KW-0028">Amino-acid biosynthesis</keyword>
<dbReference type="Pfam" id="PF00464">
    <property type="entry name" value="SHMT"/>
    <property type="match status" value="1"/>
</dbReference>
<dbReference type="PROSITE" id="PS00096">
    <property type="entry name" value="SHMT"/>
    <property type="match status" value="1"/>
</dbReference>
<feature type="domain" description="Serine hydroxymethyltransferase-like" evidence="8">
    <location>
        <begin position="21"/>
        <end position="410"/>
    </location>
</feature>
<evidence type="ECO:0000256" key="3">
    <source>
        <dbReference type="ARBA" id="ARBA00022563"/>
    </source>
</evidence>
<dbReference type="GO" id="GO:0019264">
    <property type="term" value="P:glycine biosynthetic process from serine"/>
    <property type="evidence" value="ECO:0007669"/>
    <property type="project" value="UniProtKB-UniRule"/>
</dbReference>
<dbReference type="PANTHER" id="PTHR11680">
    <property type="entry name" value="SERINE HYDROXYMETHYLTRANSFERASE"/>
    <property type="match status" value="1"/>
</dbReference>
<dbReference type="RefSeq" id="WP_181059251.1">
    <property type="nucleotide sequence ID" value="NZ_JACDTY010000009.1"/>
</dbReference>
<dbReference type="InterPro" id="IPR019798">
    <property type="entry name" value="Ser_HO-MeTrfase_PLP_BS"/>
</dbReference>
<dbReference type="PIRSF" id="PIRSF000412">
    <property type="entry name" value="SHMT"/>
    <property type="match status" value="1"/>
</dbReference>
<keyword evidence="4 6" id="KW-0808">Transferase</keyword>
<protein>
    <recommendedName>
        <fullName evidence="6">Serine hydroxymethyltransferase</fullName>
        <shortName evidence="6">SHMT</shortName>
        <shortName evidence="6">Serine methylase</shortName>
        <ecNumber evidence="6">2.1.2.1</ecNumber>
    </recommendedName>
</protein>
<dbReference type="GO" id="GO:0030170">
    <property type="term" value="F:pyridoxal phosphate binding"/>
    <property type="evidence" value="ECO:0007669"/>
    <property type="project" value="UniProtKB-UniRule"/>
</dbReference>
<comment type="caution">
    <text evidence="9">The sequence shown here is derived from an EMBL/GenBank/DDBJ whole genome shotgun (WGS) entry which is preliminary data.</text>
</comment>
<dbReference type="UniPathway" id="UPA00193"/>
<comment type="subcellular location">
    <subcellularLocation>
        <location evidence="6">Cytoplasm</location>
    </subcellularLocation>
</comment>
<evidence type="ECO:0000256" key="4">
    <source>
        <dbReference type="ARBA" id="ARBA00022679"/>
    </source>
</evidence>
<comment type="cofactor">
    <cofactor evidence="1 6 7">
        <name>pyridoxal 5'-phosphate</name>
        <dbReference type="ChEBI" id="CHEBI:597326"/>
    </cofactor>
</comment>
<comment type="function">
    <text evidence="6">Catalyzes the reversible interconversion of serine and glycine with tetrahydrofolate (THF) serving as the one-carbon carrier. This reaction serves as the major source of one-carbon groups required for the biosynthesis of purines, thymidylate, methionine, and other important biomolecules. Also exhibits THF-independent aldolase activity toward beta-hydroxyamino acids, producing glycine and aldehydes, via a retro-aldol mechanism.</text>
</comment>
<dbReference type="AlphaFoldDB" id="A0A838B8E6"/>
<name>A0A838B8E6_9HYPH</name>
<dbReference type="InterPro" id="IPR015422">
    <property type="entry name" value="PyrdxlP-dep_Trfase_small"/>
</dbReference>
<keyword evidence="10" id="KW-1185">Reference proteome</keyword>
<feature type="modified residue" description="N6-(pyridoxal phosphate)lysine" evidence="6 7">
    <location>
        <position position="242"/>
    </location>
</feature>
<dbReference type="SUPFAM" id="SSF53383">
    <property type="entry name" value="PLP-dependent transferases"/>
    <property type="match status" value="1"/>
</dbReference>
<evidence type="ECO:0000256" key="1">
    <source>
        <dbReference type="ARBA" id="ARBA00001933"/>
    </source>
</evidence>
<feature type="site" description="Plays an important role in substrate specificity" evidence="6">
    <location>
        <position position="241"/>
    </location>
</feature>
<comment type="pathway">
    <text evidence="6">Amino-acid biosynthesis; glycine biosynthesis; glycine from L-serine: step 1/1.</text>
</comment>
<keyword evidence="3 6" id="KW-0554">One-carbon metabolism</keyword>
<dbReference type="InterPro" id="IPR039429">
    <property type="entry name" value="SHMT-like_dom"/>
</dbReference>
<evidence type="ECO:0000313" key="10">
    <source>
        <dbReference type="Proteomes" id="UP000558284"/>
    </source>
</evidence>
<comment type="pathway">
    <text evidence="6">One-carbon metabolism; tetrahydrofolate interconversion.</text>
</comment>
<dbReference type="GO" id="GO:0005737">
    <property type="term" value="C:cytoplasm"/>
    <property type="evidence" value="ECO:0007669"/>
    <property type="project" value="UniProtKB-SubCell"/>
</dbReference>
<evidence type="ECO:0000256" key="2">
    <source>
        <dbReference type="ARBA" id="ARBA00006376"/>
    </source>
</evidence>
<evidence type="ECO:0000313" key="9">
    <source>
        <dbReference type="EMBL" id="MBA1142453.1"/>
    </source>
</evidence>
<dbReference type="GO" id="GO:0032259">
    <property type="term" value="P:methylation"/>
    <property type="evidence" value="ECO:0007669"/>
    <property type="project" value="UniProtKB-KW"/>
</dbReference>
<dbReference type="NCBIfam" id="NF000586">
    <property type="entry name" value="PRK00011.1"/>
    <property type="match status" value="1"/>
</dbReference>
<evidence type="ECO:0000259" key="8">
    <source>
        <dbReference type="Pfam" id="PF00464"/>
    </source>
</evidence>
<sequence length="448" mass="48778">MDNSAAGAIAQPDTCGRSRLAAVDPRVHELLLKQEQQERTTLKLIASENFASAAVLEATGSIFTNKYAEGYPGARYYEGNAIVDELESLALERLRTLFGSEHANVQPYSGSPANQAVYRALLRPGDRVMGLPIPEGGHLTHGWAVNFSGTDYKRVPYGLHEETQQIDYDRLRETAKRERPKLIWVGGTAYPRAFDYALMAEIASEANTYLAADIAHISGLIVAEAHPNPVPHCDVVTSTSHKSIRGPRGGFILSKNEDRYQTLYHQQSKYNLAKRIDRAVFPELQGGPHVNTIAGLAVALQEAASPSFRTYGQQIVKNAKALAQALLDRGYDLVTGGTDNHMLILDLWTRPLSGKAYAGRLAKAGIITNFNMVPGDTRDPSVTSGIRLGTPAVTSMGMREGEMVQIAAFIDLICSKPDDADVQARVRRDVADFCAAFDVPGISDRKAA</sequence>
<dbReference type="InterPro" id="IPR049943">
    <property type="entry name" value="Ser_HO-MeTrfase-like"/>
</dbReference>
<gene>
    <name evidence="6" type="primary">glyA</name>
    <name evidence="9" type="ORF">H0241_19665</name>
</gene>
<dbReference type="PANTHER" id="PTHR11680:SF35">
    <property type="entry name" value="SERINE HYDROXYMETHYLTRANSFERASE 1"/>
    <property type="match status" value="1"/>
</dbReference>
<dbReference type="GO" id="GO:0004372">
    <property type="term" value="F:glycine hydroxymethyltransferase activity"/>
    <property type="evidence" value="ECO:0007669"/>
    <property type="project" value="UniProtKB-UniRule"/>
</dbReference>
<dbReference type="EC" id="2.1.2.1" evidence="6"/>
<keyword evidence="5 6" id="KW-0663">Pyridoxal phosphate</keyword>
<comment type="caution">
    <text evidence="6">Lacks conserved residue(s) required for the propagation of feature annotation.</text>
</comment>
<dbReference type="Gene3D" id="3.90.1150.10">
    <property type="entry name" value="Aspartate Aminotransferase, domain 1"/>
    <property type="match status" value="1"/>
</dbReference>
<evidence type="ECO:0000256" key="5">
    <source>
        <dbReference type="ARBA" id="ARBA00022898"/>
    </source>
</evidence>
<dbReference type="InterPro" id="IPR015424">
    <property type="entry name" value="PyrdxlP-dep_Trfase"/>
</dbReference>
<proteinExistence type="inferred from homology"/>
<dbReference type="GO" id="GO:0008168">
    <property type="term" value="F:methyltransferase activity"/>
    <property type="evidence" value="ECO:0007669"/>
    <property type="project" value="UniProtKB-KW"/>
</dbReference>
<dbReference type="Gene3D" id="3.40.640.10">
    <property type="entry name" value="Type I PLP-dependent aspartate aminotransferase-like (Major domain)"/>
    <property type="match status" value="1"/>
</dbReference>
<dbReference type="GO" id="GO:0035999">
    <property type="term" value="P:tetrahydrofolate interconversion"/>
    <property type="evidence" value="ECO:0007669"/>
    <property type="project" value="UniProtKB-UniRule"/>
</dbReference>
<comment type="subunit">
    <text evidence="6">Homodimer.</text>
</comment>
<dbReference type="EMBL" id="JACDTY010000009">
    <property type="protein sequence ID" value="MBA1142453.1"/>
    <property type="molecule type" value="Genomic_DNA"/>
</dbReference>
<accession>A0A838B8E6</accession>
<organism evidence="9 10">
    <name type="scientific">Mesorhizobium neociceri</name>
    <dbReference type="NCBI Taxonomy" id="1307853"/>
    <lineage>
        <taxon>Bacteria</taxon>
        <taxon>Pseudomonadati</taxon>
        <taxon>Pseudomonadota</taxon>
        <taxon>Alphaproteobacteria</taxon>
        <taxon>Hyphomicrobiales</taxon>
        <taxon>Phyllobacteriaceae</taxon>
        <taxon>Mesorhizobium</taxon>
    </lineage>
</organism>
<comment type="similarity">
    <text evidence="2 6">Belongs to the SHMT family.</text>
</comment>
<evidence type="ECO:0000256" key="7">
    <source>
        <dbReference type="PIRSR" id="PIRSR000412-50"/>
    </source>
</evidence>
<keyword evidence="9" id="KW-0489">Methyltransferase</keyword>
<dbReference type="CDD" id="cd00378">
    <property type="entry name" value="SHMT"/>
    <property type="match status" value="1"/>
</dbReference>
<dbReference type="InterPro" id="IPR015421">
    <property type="entry name" value="PyrdxlP-dep_Trfase_major"/>
</dbReference>
<dbReference type="Proteomes" id="UP000558284">
    <property type="component" value="Unassembled WGS sequence"/>
</dbReference>
<keyword evidence="6" id="KW-0963">Cytoplasm</keyword>
<dbReference type="InterPro" id="IPR001085">
    <property type="entry name" value="Ser_HO-MeTrfase"/>
</dbReference>
<dbReference type="UniPathway" id="UPA00288">
    <property type="reaction ID" value="UER01023"/>
</dbReference>
<dbReference type="HAMAP" id="MF_00051">
    <property type="entry name" value="SHMT"/>
    <property type="match status" value="1"/>
</dbReference>
<comment type="catalytic activity">
    <reaction evidence="6">
        <text>(6R)-5,10-methylene-5,6,7,8-tetrahydrofolate + glycine + H2O = (6S)-5,6,7,8-tetrahydrofolate + L-serine</text>
        <dbReference type="Rhea" id="RHEA:15481"/>
        <dbReference type="ChEBI" id="CHEBI:15377"/>
        <dbReference type="ChEBI" id="CHEBI:15636"/>
        <dbReference type="ChEBI" id="CHEBI:33384"/>
        <dbReference type="ChEBI" id="CHEBI:57305"/>
        <dbReference type="ChEBI" id="CHEBI:57453"/>
        <dbReference type="EC" id="2.1.2.1"/>
    </reaction>
</comment>